<protein>
    <submittedName>
        <fullName evidence="1">Uncharacterized protein</fullName>
    </submittedName>
</protein>
<comment type="caution">
    <text evidence="1">The sequence shown here is derived from an EMBL/GenBank/DDBJ whole genome shotgun (WGS) entry which is preliminary data.</text>
</comment>
<proteinExistence type="predicted"/>
<keyword evidence="2" id="KW-1185">Reference proteome</keyword>
<name>A0AAV6TR33_9ARAC</name>
<organism evidence="1 2">
    <name type="scientific">Oedothorax gibbosus</name>
    <dbReference type="NCBI Taxonomy" id="931172"/>
    <lineage>
        <taxon>Eukaryota</taxon>
        <taxon>Metazoa</taxon>
        <taxon>Ecdysozoa</taxon>
        <taxon>Arthropoda</taxon>
        <taxon>Chelicerata</taxon>
        <taxon>Arachnida</taxon>
        <taxon>Araneae</taxon>
        <taxon>Araneomorphae</taxon>
        <taxon>Entelegynae</taxon>
        <taxon>Araneoidea</taxon>
        <taxon>Linyphiidae</taxon>
        <taxon>Erigoninae</taxon>
        <taxon>Oedothorax</taxon>
    </lineage>
</organism>
<evidence type="ECO:0000313" key="1">
    <source>
        <dbReference type="EMBL" id="KAG8174039.1"/>
    </source>
</evidence>
<gene>
    <name evidence="1" type="ORF">JTE90_013216</name>
</gene>
<evidence type="ECO:0000313" key="2">
    <source>
        <dbReference type="Proteomes" id="UP000827092"/>
    </source>
</evidence>
<dbReference type="EMBL" id="JAFNEN010001344">
    <property type="protein sequence ID" value="KAG8174039.1"/>
    <property type="molecule type" value="Genomic_DNA"/>
</dbReference>
<dbReference type="Proteomes" id="UP000827092">
    <property type="component" value="Unassembled WGS sequence"/>
</dbReference>
<sequence length="194" mass="21881">MQERLNQSCRVKGVPIPIRNVTPDQYEITLLTSNGEILLKNLSTNPCIPCINKTNILDDKGVSVLPQDILTISCRILNQTVLPGICLLRTALQKVKCIREIKDFEDNNFYLSIPPALHEEENILLAMFFSNYDTKGTFNFQVELLPNMSGWSTLIDCHINIRDGLGKAISVVRGSQSWSFEIKKESEATTKLQL</sequence>
<reference evidence="1 2" key="1">
    <citation type="journal article" date="2022" name="Nat. Ecol. Evol.">
        <title>A masculinizing supergene underlies an exaggerated male reproductive morph in a spider.</title>
        <authorList>
            <person name="Hendrickx F."/>
            <person name="De Corte Z."/>
            <person name="Sonet G."/>
            <person name="Van Belleghem S.M."/>
            <person name="Kostlbacher S."/>
            <person name="Vangestel C."/>
        </authorList>
    </citation>
    <scope>NUCLEOTIDE SEQUENCE [LARGE SCALE GENOMIC DNA]</scope>
    <source>
        <strain evidence="1">W744_W776</strain>
    </source>
</reference>
<accession>A0AAV6TR33</accession>
<dbReference type="AlphaFoldDB" id="A0AAV6TR33"/>